<evidence type="ECO:0000313" key="5">
    <source>
        <dbReference type="Proteomes" id="UP000436088"/>
    </source>
</evidence>
<evidence type="ECO:0000256" key="2">
    <source>
        <dbReference type="ARBA" id="ARBA00024341"/>
    </source>
</evidence>
<feature type="compositionally biased region" description="Basic and acidic residues" evidence="3">
    <location>
        <begin position="586"/>
        <end position="595"/>
    </location>
</feature>
<feature type="region of interest" description="Disordered" evidence="3">
    <location>
        <begin position="303"/>
        <end position="323"/>
    </location>
</feature>
<feature type="compositionally biased region" description="Polar residues" evidence="3">
    <location>
        <begin position="428"/>
        <end position="438"/>
    </location>
</feature>
<accession>A0A6A2YE65</accession>
<gene>
    <name evidence="4" type="ORF">F3Y22_tig00111844pilonHSYRG00001</name>
</gene>
<dbReference type="PANTHER" id="PTHR32295">
    <property type="entry name" value="IQ-DOMAIN 5-RELATED"/>
    <property type="match status" value="1"/>
</dbReference>
<dbReference type="PROSITE" id="PS50096">
    <property type="entry name" value="IQ"/>
    <property type="match status" value="2"/>
</dbReference>
<reference evidence="4" key="1">
    <citation type="submission" date="2019-09" db="EMBL/GenBank/DDBJ databases">
        <title>Draft genome information of white flower Hibiscus syriacus.</title>
        <authorList>
            <person name="Kim Y.-M."/>
        </authorList>
    </citation>
    <scope>NUCLEOTIDE SEQUENCE [LARGE SCALE GENOMIC DNA]</scope>
    <source>
        <strain evidence="4">YM2019G1</strain>
    </source>
</reference>
<feature type="region of interest" description="Disordered" evidence="3">
    <location>
        <begin position="543"/>
        <end position="603"/>
    </location>
</feature>
<dbReference type="InterPro" id="IPR000048">
    <property type="entry name" value="IQ_motif_EF-hand-BS"/>
</dbReference>
<feature type="compositionally biased region" description="Low complexity" evidence="3">
    <location>
        <begin position="482"/>
        <end position="493"/>
    </location>
</feature>
<dbReference type="CDD" id="cd23767">
    <property type="entry name" value="IQCD"/>
    <property type="match status" value="1"/>
</dbReference>
<evidence type="ECO:0000313" key="4">
    <source>
        <dbReference type="EMBL" id="KAE8672337.1"/>
    </source>
</evidence>
<comment type="caution">
    <text evidence="4">The sequence shown here is derived from an EMBL/GenBank/DDBJ whole genome shotgun (WGS) entry which is preliminary data.</text>
</comment>
<name>A0A6A2YE65_HIBSY</name>
<dbReference type="SMART" id="SM00015">
    <property type="entry name" value="IQ"/>
    <property type="match status" value="2"/>
</dbReference>
<sequence>MSKDHGSVLLSNRTGRFELRKYCICGKAVNERQVLVAARVSETDLAMAPPFSSQLNPCATERDERKLELENEEDSPCDPERIKQEQAATLVQASFRGYLARRAFWALKGIIRLQALIRGHLVRRQAIATLHSDDVDELEKNRNQMNFLQESKLVVSVEVNMTSRIGKLSANAFVCKLIASSPIVMPLHLHYNAGEPNSIWIWLERWSASCFWKPIPQPKIAHDSKLQNKQVNGQAIEMDTGRPKRSVRRIPPANMDGTSFQETSEFDKPNRNLRKFSSQPSESVQANPQNELEKVKRSLRKVHNPVVENSQSEFESEKPKQSLEKVSSTMGLDIVEESLNSSAEKKNKETAMAANNSADEMKKEKAVTVNSSAEKIKKETVANSSSERRKKELAIAVNSSAEKRSLETMAVNSSPEKMKEVMALTANSSTAVTVNDSSENTKKQMRTSKSPDLETAPGPVGMDETADFLCSDPAAMDSKPSTDTTATDENTPTMNVQLKRKDDPLKMSNRILAGKLLIPQNKIAQRMVLHCQPTWQLLNLPQIQGSPRSASDGGDKSNLTRRQSLPSSANSKISTQSQRTHRQVHSVKEEVRSDRPTSSSRDGNGNEYFIFTYVRDAIIESNPGRVEEVSLRNVLVGTSITGFEIHMV</sequence>
<proteinExistence type="inferred from homology"/>
<feature type="region of interest" description="Disordered" evidence="3">
    <location>
        <begin position="472"/>
        <end position="502"/>
    </location>
</feature>
<comment type="similarity">
    <text evidence="2">Belongs to the IQD family.</text>
</comment>
<dbReference type="AlphaFoldDB" id="A0A6A2YE65"/>
<evidence type="ECO:0000256" key="3">
    <source>
        <dbReference type="SAM" id="MobiDB-lite"/>
    </source>
</evidence>
<dbReference type="Proteomes" id="UP000436088">
    <property type="component" value="Unassembled WGS sequence"/>
</dbReference>
<feature type="compositionally biased region" description="Polar residues" evidence="3">
    <location>
        <begin position="275"/>
        <end position="290"/>
    </location>
</feature>
<keyword evidence="1" id="KW-0112">Calmodulin-binding</keyword>
<keyword evidence="5" id="KW-1185">Reference proteome</keyword>
<feature type="region of interest" description="Disordered" evidence="3">
    <location>
        <begin position="428"/>
        <end position="460"/>
    </location>
</feature>
<organism evidence="4 5">
    <name type="scientific">Hibiscus syriacus</name>
    <name type="common">Rose of Sharon</name>
    <dbReference type="NCBI Taxonomy" id="106335"/>
    <lineage>
        <taxon>Eukaryota</taxon>
        <taxon>Viridiplantae</taxon>
        <taxon>Streptophyta</taxon>
        <taxon>Embryophyta</taxon>
        <taxon>Tracheophyta</taxon>
        <taxon>Spermatophyta</taxon>
        <taxon>Magnoliopsida</taxon>
        <taxon>eudicotyledons</taxon>
        <taxon>Gunneridae</taxon>
        <taxon>Pentapetalae</taxon>
        <taxon>rosids</taxon>
        <taxon>malvids</taxon>
        <taxon>Malvales</taxon>
        <taxon>Malvaceae</taxon>
        <taxon>Malvoideae</taxon>
        <taxon>Hibiscus</taxon>
    </lineage>
</organism>
<dbReference type="GO" id="GO:0005516">
    <property type="term" value="F:calmodulin binding"/>
    <property type="evidence" value="ECO:0007669"/>
    <property type="project" value="UniProtKB-KW"/>
</dbReference>
<feature type="compositionally biased region" description="Polar residues" evidence="3">
    <location>
        <begin position="560"/>
        <end position="578"/>
    </location>
</feature>
<dbReference type="PANTHER" id="PTHR32295:SF281">
    <property type="entry name" value="PROTEIN IQ-DOMAIN 31"/>
    <property type="match status" value="1"/>
</dbReference>
<dbReference type="EMBL" id="VEPZ02001448">
    <property type="protein sequence ID" value="KAE8672337.1"/>
    <property type="molecule type" value="Genomic_DNA"/>
</dbReference>
<evidence type="ECO:0000256" key="1">
    <source>
        <dbReference type="ARBA" id="ARBA00022860"/>
    </source>
</evidence>
<dbReference type="Gene3D" id="1.20.5.190">
    <property type="match status" value="1"/>
</dbReference>
<protein>
    <submittedName>
        <fullName evidence="4">IQ-domain 28, putative isoform 3</fullName>
    </submittedName>
</protein>
<feature type="region of interest" description="Disordered" evidence="3">
    <location>
        <begin position="232"/>
        <end position="291"/>
    </location>
</feature>
<dbReference type="Pfam" id="PF00612">
    <property type="entry name" value="IQ"/>
    <property type="match status" value="2"/>
</dbReference>